<keyword evidence="13" id="KW-1185">Reference proteome</keyword>
<sequence>MTRRPELRIGLGLLALGVFFTLVCGPDFLLRPQWLTLAAEIGVVAIPLTLLVIAGEFDLSAGSVLAAAGMTTAIAHGHFTTPLWAAALLALAVGALTGLLNGVLTVVTGLPSFLVTLVSLLLVAGGTLGLSRAITGSGGVSLRPAGPGTVEAVVLAWVLLALVAGRLLGHTPFGNWVLATGGDRTAARALGVPVTRVRITLFVATSTAAALIGVAQAIRFAGADVARGQGFLFVCLTAVVIGGAALSGGRGSVTGACLGSALCAVLSAGVVQAGWGSDWAPLLWGALLLAATAGQHGVRRSRSGRPW</sequence>
<dbReference type="GO" id="GO:0005886">
    <property type="term" value="C:plasma membrane"/>
    <property type="evidence" value="ECO:0007669"/>
    <property type="project" value="UniProtKB-SubCell"/>
</dbReference>
<dbReference type="Proteomes" id="UP000533598">
    <property type="component" value="Unassembled WGS sequence"/>
</dbReference>
<comment type="subcellular location">
    <subcellularLocation>
        <location evidence="1">Cell membrane</location>
        <topology evidence="1">Multi-pass membrane protein</topology>
    </subcellularLocation>
</comment>
<feature type="transmembrane region" description="Helical" evidence="11">
    <location>
        <begin position="114"/>
        <end position="134"/>
    </location>
</feature>
<dbReference type="PANTHER" id="PTHR32196:SF32">
    <property type="entry name" value="XYLOSE TRANSPORT SYSTEM PERMEASE PROTEIN XYLH"/>
    <property type="match status" value="1"/>
</dbReference>
<feature type="transmembrane region" description="Helical" evidence="11">
    <location>
        <begin position="61"/>
        <end position="79"/>
    </location>
</feature>
<proteinExistence type="predicted"/>
<dbReference type="InterPro" id="IPR001851">
    <property type="entry name" value="ABC_transp_permease"/>
</dbReference>
<evidence type="ECO:0000256" key="6">
    <source>
        <dbReference type="ARBA" id="ARBA00022692"/>
    </source>
</evidence>
<evidence type="ECO:0000256" key="3">
    <source>
        <dbReference type="ARBA" id="ARBA00022475"/>
    </source>
</evidence>
<dbReference type="AlphaFoldDB" id="A0A7W7CF12"/>
<feature type="transmembrane region" description="Helical" evidence="11">
    <location>
        <begin position="256"/>
        <end position="275"/>
    </location>
</feature>
<organism evidence="12 13">
    <name type="scientific">Crossiella cryophila</name>
    <dbReference type="NCBI Taxonomy" id="43355"/>
    <lineage>
        <taxon>Bacteria</taxon>
        <taxon>Bacillati</taxon>
        <taxon>Actinomycetota</taxon>
        <taxon>Actinomycetes</taxon>
        <taxon>Pseudonocardiales</taxon>
        <taxon>Pseudonocardiaceae</taxon>
        <taxon>Crossiella</taxon>
    </lineage>
</organism>
<keyword evidence="5 12" id="KW-0762">Sugar transport</keyword>
<evidence type="ECO:0000256" key="11">
    <source>
        <dbReference type="SAM" id="Phobius"/>
    </source>
</evidence>
<keyword evidence="8 11" id="KW-0472">Membrane</keyword>
<feature type="transmembrane region" description="Helical" evidence="11">
    <location>
        <begin position="199"/>
        <end position="218"/>
    </location>
</feature>
<comment type="function">
    <text evidence="9">Part of the binding-protein-dependent transport system for D-xylose. Probably responsible for the translocation of the substrate across the membrane.</text>
</comment>
<evidence type="ECO:0000256" key="5">
    <source>
        <dbReference type="ARBA" id="ARBA00022597"/>
    </source>
</evidence>
<evidence type="ECO:0000256" key="4">
    <source>
        <dbReference type="ARBA" id="ARBA00022519"/>
    </source>
</evidence>
<evidence type="ECO:0000256" key="7">
    <source>
        <dbReference type="ARBA" id="ARBA00022989"/>
    </source>
</evidence>
<evidence type="ECO:0000256" key="1">
    <source>
        <dbReference type="ARBA" id="ARBA00004651"/>
    </source>
</evidence>
<feature type="transmembrane region" description="Helical" evidence="11">
    <location>
        <begin position="154"/>
        <end position="178"/>
    </location>
</feature>
<evidence type="ECO:0000313" key="13">
    <source>
        <dbReference type="Proteomes" id="UP000533598"/>
    </source>
</evidence>
<dbReference type="RefSeq" id="WP_185005703.1">
    <property type="nucleotide sequence ID" value="NZ_BAAAUI010000019.1"/>
</dbReference>
<protein>
    <recommendedName>
        <fullName evidence="10">Xylose transport system permease protein XylH</fullName>
    </recommendedName>
</protein>
<evidence type="ECO:0000256" key="9">
    <source>
        <dbReference type="ARBA" id="ARBA00035611"/>
    </source>
</evidence>
<dbReference type="CDD" id="cd06579">
    <property type="entry name" value="TM_PBP1_transp_AraH_like"/>
    <property type="match status" value="1"/>
</dbReference>
<dbReference type="GO" id="GO:0022857">
    <property type="term" value="F:transmembrane transporter activity"/>
    <property type="evidence" value="ECO:0007669"/>
    <property type="project" value="InterPro"/>
</dbReference>
<gene>
    <name evidence="12" type="ORF">HNR67_006140</name>
</gene>
<evidence type="ECO:0000256" key="2">
    <source>
        <dbReference type="ARBA" id="ARBA00022448"/>
    </source>
</evidence>
<keyword evidence="3" id="KW-1003">Cell membrane</keyword>
<feature type="transmembrane region" description="Helical" evidence="11">
    <location>
        <begin position="34"/>
        <end position="54"/>
    </location>
</feature>
<name>A0A7W7CF12_9PSEU</name>
<dbReference type="EMBL" id="JACHMH010000001">
    <property type="protein sequence ID" value="MBB4680022.1"/>
    <property type="molecule type" value="Genomic_DNA"/>
</dbReference>
<evidence type="ECO:0000313" key="12">
    <source>
        <dbReference type="EMBL" id="MBB4680022.1"/>
    </source>
</evidence>
<comment type="caution">
    <text evidence="12">The sequence shown here is derived from an EMBL/GenBank/DDBJ whole genome shotgun (WGS) entry which is preliminary data.</text>
</comment>
<keyword evidence="7 11" id="KW-1133">Transmembrane helix</keyword>
<keyword evidence="6 11" id="KW-0812">Transmembrane</keyword>
<keyword evidence="2" id="KW-0813">Transport</keyword>
<dbReference type="PANTHER" id="PTHR32196">
    <property type="entry name" value="ABC TRANSPORTER PERMEASE PROTEIN YPHD-RELATED-RELATED"/>
    <property type="match status" value="1"/>
</dbReference>
<dbReference type="Pfam" id="PF02653">
    <property type="entry name" value="BPD_transp_2"/>
    <property type="match status" value="1"/>
</dbReference>
<evidence type="ECO:0000256" key="8">
    <source>
        <dbReference type="ARBA" id="ARBA00023136"/>
    </source>
</evidence>
<keyword evidence="4" id="KW-0997">Cell inner membrane</keyword>
<reference evidence="12 13" key="1">
    <citation type="submission" date="2020-08" db="EMBL/GenBank/DDBJ databases">
        <title>Sequencing the genomes of 1000 actinobacteria strains.</title>
        <authorList>
            <person name="Klenk H.-P."/>
        </authorList>
    </citation>
    <scope>NUCLEOTIDE SEQUENCE [LARGE SCALE GENOMIC DNA]</scope>
    <source>
        <strain evidence="12 13">DSM 44230</strain>
    </source>
</reference>
<feature type="transmembrane region" description="Helical" evidence="11">
    <location>
        <begin position="230"/>
        <end position="249"/>
    </location>
</feature>
<evidence type="ECO:0000256" key="10">
    <source>
        <dbReference type="ARBA" id="ARBA00035686"/>
    </source>
</evidence>
<accession>A0A7W7CF12</accession>
<feature type="transmembrane region" description="Helical" evidence="11">
    <location>
        <begin position="85"/>
        <end position="107"/>
    </location>
</feature>
<feature type="transmembrane region" description="Helical" evidence="11">
    <location>
        <begin position="281"/>
        <end position="298"/>
    </location>
</feature>